<dbReference type="EMBL" id="JAVRHY010000022">
    <property type="protein sequence ID" value="MDT0619822.1"/>
    <property type="molecule type" value="Genomic_DNA"/>
</dbReference>
<keyword evidence="2" id="KW-1185">Reference proteome</keyword>
<gene>
    <name evidence="1" type="ORF">RM531_15215</name>
</gene>
<evidence type="ECO:0000313" key="1">
    <source>
        <dbReference type="EMBL" id="MDT0619822.1"/>
    </source>
</evidence>
<evidence type="ECO:0000313" key="2">
    <source>
        <dbReference type="Proteomes" id="UP001259982"/>
    </source>
</evidence>
<organism evidence="1 2">
    <name type="scientific">Spectribacter acetivorans</name>
    <dbReference type="NCBI Taxonomy" id="3075603"/>
    <lineage>
        <taxon>Bacteria</taxon>
        <taxon>Pseudomonadati</taxon>
        <taxon>Pseudomonadota</taxon>
        <taxon>Gammaproteobacteria</taxon>
        <taxon>Salinisphaerales</taxon>
        <taxon>Salinisphaeraceae</taxon>
        <taxon>Spectribacter</taxon>
    </lineage>
</organism>
<dbReference type="Proteomes" id="UP001259982">
    <property type="component" value="Unassembled WGS sequence"/>
</dbReference>
<protein>
    <submittedName>
        <fullName evidence="1">DUF411 domain-containing protein</fullName>
    </submittedName>
</protein>
<accession>A0ABU3BBF7</accession>
<reference evidence="1 2" key="1">
    <citation type="submission" date="2023-09" db="EMBL/GenBank/DDBJ databases">
        <authorList>
            <person name="Rey-Velasco X."/>
        </authorList>
    </citation>
    <scope>NUCLEOTIDE SEQUENCE [LARGE SCALE GENOMIC DNA]</scope>
    <source>
        <strain evidence="1 2">P385</strain>
    </source>
</reference>
<name>A0ABU3BBF7_9GAMM</name>
<dbReference type="RefSeq" id="WP_311660505.1">
    <property type="nucleotide sequence ID" value="NZ_JAVRHY010000022.1"/>
</dbReference>
<proteinExistence type="predicted"/>
<dbReference type="InterPro" id="IPR007332">
    <property type="entry name" value="DUF411"/>
</dbReference>
<sequence>MLVTLTLAACGRGEAPAPSATDWPDAVVYKSPTCGCCTEWVEHLRANGFPVQVREPDDLNAVKDRLGVPNDMRSCHTAEIDGYVIEGHVPAADIQRLLRRRPRAKGLAVPGMPLGSPGMEVDDRRQAYTVWLLQGDGKASFADYPARNLE</sequence>
<comment type="caution">
    <text evidence="1">The sequence shown here is derived from an EMBL/GenBank/DDBJ whole genome shotgun (WGS) entry which is preliminary data.</text>
</comment>
<dbReference type="Pfam" id="PF04214">
    <property type="entry name" value="DUF411"/>
    <property type="match status" value="1"/>
</dbReference>